<dbReference type="AlphaFoldDB" id="A0ABD5M4M6"/>
<proteinExistence type="predicted"/>
<dbReference type="InterPro" id="IPR050266">
    <property type="entry name" value="AB_hydrolase_sf"/>
</dbReference>
<dbReference type="RefSeq" id="WP_371163194.1">
    <property type="nucleotide sequence ID" value="NZ_JBEDNX010000003.1"/>
</dbReference>
<dbReference type="InterPro" id="IPR000073">
    <property type="entry name" value="AB_hydrolase_1"/>
</dbReference>
<organism evidence="2 3">
    <name type="scientific">Halorubrum miltondacostae</name>
    <dbReference type="NCBI Taxonomy" id="3076378"/>
    <lineage>
        <taxon>Archaea</taxon>
        <taxon>Methanobacteriati</taxon>
        <taxon>Methanobacteriota</taxon>
        <taxon>Stenosarchaea group</taxon>
        <taxon>Halobacteria</taxon>
        <taxon>Halobacteriales</taxon>
        <taxon>Haloferacaceae</taxon>
        <taxon>Halorubrum</taxon>
    </lineage>
</organism>
<dbReference type="InterPro" id="IPR029058">
    <property type="entry name" value="AB_hydrolase_fold"/>
</dbReference>
<protein>
    <submittedName>
        <fullName evidence="2">Alpha/beta hydrolase</fullName>
    </submittedName>
</protein>
<dbReference type="EMBL" id="JBEDNY010000006">
    <property type="protein sequence ID" value="MEZ3165152.1"/>
    <property type="molecule type" value="Genomic_DNA"/>
</dbReference>
<reference evidence="2 3" key="1">
    <citation type="submission" date="2024-06" db="EMBL/GenBank/DDBJ databases">
        <title>Halorubrum miltondacostae sp. nov., a potential PHA producer isolated from an inland solar saltern in Rio Maior, Portugal.</title>
        <authorList>
            <person name="Albuquerque L."/>
            <person name="Viver T."/>
            <person name="Barroso C."/>
            <person name="Claudino R."/>
            <person name="Galvan M."/>
            <person name="Simoes G."/>
            <person name="Lobo Da Cunha A."/>
            <person name="Egas C."/>
        </authorList>
    </citation>
    <scope>NUCLEOTIDE SEQUENCE [LARGE SCALE GENOMIC DNA]</scope>
    <source>
        <strain evidence="2 3">RMP-11</strain>
    </source>
</reference>
<dbReference type="PANTHER" id="PTHR43798:SF33">
    <property type="entry name" value="HYDROLASE, PUTATIVE (AFU_ORTHOLOGUE AFUA_2G14860)-RELATED"/>
    <property type="match status" value="1"/>
</dbReference>
<evidence type="ECO:0000313" key="2">
    <source>
        <dbReference type="EMBL" id="MEZ3165152.1"/>
    </source>
</evidence>
<keyword evidence="2" id="KW-0378">Hydrolase</keyword>
<dbReference type="PANTHER" id="PTHR43798">
    <property type="entry name" value="MONOACYLGLYCEROL LIPASE"/>
    <property type="match status" value="1"/>
</dbReference>
<accession>A0ABD5M4M6</accession>
<feature type="domain" description="AB hydrolase-1" evidence="1">
    <location>
        <begin position="32"/>
        <end position="245"/>
    </location>
</feature>
<evidence type="ECO:0000259" key="1">
    <source>
        <dbReference type="Pfam" id="PF00561"/>
    </source>
</evidence>
<name>A0ABD5M4M6_9EURY</name>
<sequence length="330" mass="37224">MLTKWEQLIDSEKYLTVDGTDVHYYDEGSGDTLVLLHGGGLTSCAELNWGAVIELLSESCRVIALDQPGFGFTAPRDESDQMPRERADFVAQFLEDLDVDSVTVAGNSRAGFQAVYLALEYPDLVEKLIVVNAGSASRKLVEGELPGNLESDEPTLEGAREFLEDFRDNHLVHPEYHPLFRSGITDEVVERVHEIQQRNWEFTNARSRKIQTSAESLNEALSYEGTHITEAAVDVEQPALVTWGTEPYKGWPRQEGEPEDNPEQKLVEVTPERLPPYERDEGFDMGVRLFEQLERGEIHIWHDTKHHVQTDKAPRWCDVVSSFVTAEGGL</sequence>
<dbReference type="Pfam" id="PF00561">
    <property type="entry name" value="Abhydrolase_1"/>
    <property type="match status" value="1"/>
</dbReference>
<comment type="caution">
    <text evidence="2">The sequence shown here is derived from an EMBL/GenBank/DDBJ whole genome shotgun (WGS) entry which is preliminary data.</text>
</comment>
<dbReference type="PRINTS" id="PR00111">
    <property type="entry name" value="ABHYDROLASE"/>
</dbReference>
<keyword evidence="3" id="KW-1185">Reference proteome</keyword>
<dbReference type="GO" id="GO:0016787">
    <property type="term" value="F:hydrolase activity"/>
    <property type="evidence" value="ECO:0007669"/>
    <property type="project" value="UniProtKB-KW"/>
</dbReference>
<evidence type="ECO:0000313" key="3">
    <source>
        <dbReference type="Proteomes" id="UP001567572"/>
    </source>
</evidence>
<gene>
    <name evidence="2" type="ORF">ABNG04_14985</name>
</gene>
<dbReference type="Gene3D" id="3.40.50.1820">
    <property type="entry name" value="alpha/beta hydrolase"/>
    <property type="match status" value="1"/>
</dbReference>
<dbReference type="SUPFAM" id="SSF53474">
    <property type="entry name" value="alpha/beta-Hydrolases"/>
    <property type="match status" value="1"/>
</dbReference>
<dbReference type="Proteomes" id="UP001567572">
    <property type="component" value="Unassembled WGS sequence"/>
</dbReference>